<keyword evidence="4 8" id="KW-0812">Transmembrane</keyword>
<proteinExistence type="inferred from homology"/>
<evidence type="ECO:0000256" key="4">
    <source>
        <dbReference type="ARBA" id="ARBA00022692"/>
    </source>
</evidence>
<dbReference type="EMBL" id="CAJVCH010569936">
    <property type="protein sequence ID" value="CAG7833576.1"/>
    <property type="molecule type" value="Genomic_DNA"/>
</dbReference>
<comment type="caution">
    <text evidence="9">The sequence shown here is derived from an EMBL/GenBank/DDBJ whole genome shotgun (WGS) entry which is preliminary data.</text>
</comment>
<feature type="transmembrane region" description="Helical" evidence="8">
    <location>
        <begin position="962"/>
        <end position="983"/>
    </location>
</feature>
<dbReference type="InterPro" id="IPR002159">
    <property type="entry name" value="CD36_fam"/>
</dbReference>
<dbReference type="GO" id="GO:0005737">
    <property type="term" value="C:cytoplasm"/>
    <property type="evidence" value="ECO:0007669"/>
    <property type="project" value="TreeGrafter"/>
</dbReference>
<keyword evidence="10" id="KW-1185">Reference proteome</keyword>
<keyword evidence="7" id="KW-0325">Glycoprotein</keyword>
<dbReference type="PANTHER" id="PTHR11923">
    <property type="entry name" value="SCAVENGER RECEPTOR CLASS B TYPE-1 SR-B1"/>
    <property type="match status" value="1"/>
</dbReference>
<dbReference type="Proteomes" id="UP000708208">
    <property type="component" value="Unassembled WGS sequence"/>
</dbReference>
<dbReference type="AlphaFoldDB" id="A0A8J2LLN8"/>
<dbReference type="GO" id="GO:0005044">
    <property type="term" value="F:scavenger receptor activity"/>
    <property type="evidence" value="ECO:0007669"/>
    <property type="project" value="TreeGrafter"/>
</dbReference>
<feature type="transmembrane region" description="Helical" evidence="8">
    <location>
        <begin position="468"/>
        <end position="489"/>
    </location>
</feature>
<evidence type="ECO:0000256" key="3">
    <source>
        <dbReference type="ARBA" id="ARBA00022475"/>
    </source>
</evidence>
<keyword evidence="6 8" id="KW-0472">Membrane</keyword>
<evidence type="ECO:0000313" key="9">
    <source>
        <dbReference type="EMBL" id="CAG7833576.1"/>
    </source>
</evidence>
<dbReference type="PANTHER" id="PTHR11923:SF51">
    <property type="entry name" value="LYSOSOME MEMBRANE PROTEIN 2"/>
    <property type="match status" value="1"/>
</dbReference>
<evidence type="ECO:0000256" key="6">
    <source>
        <dbReference type="ARBA" id="ARBA00023136"/>
    </source>
</evidence>
<comment type="subcellular location">
    <subcellularLocation>
        <location evidence="1">Cell membrane</location>
    </subcellularLocation>
</comment>
<evidence type="ECO:0000256" key="2">
    <source>
        <dbReference type="ARBA" id="ARBA00010532"/>
    </source>
</evidence>
<protein>
    <submittedName>
        <fullName evidence="9">Uncharacterized protein</fullName>
    </submittedName>
</protein>
<comment type="similarity">
    <text evidence="2">Belongs to the CD36 family.</text>
</comment>
<evidence type="ECO:0000256" key="5">
    <source>
        <dbReference type="ARBA" id="ARBA00022989"/>
    </source>
</evidence>
<dbReference type="OrthoDB" id="195015at2759"/>
<evidence type="ECO:0000256" key="8">
    <source>
        <dbReference type="SAM" id="Phobius"/>
    </source>
</evidence>
<gene>
    <name evidence="9" type="ORF">AFUS01_LOCUS43185</name>
</gene>
<dbReference type="GO" id="GO:0005886">
    <property type="term" value="C:plasma membrane"/>
    <property type="evidence" value="ECO:0007669"/>
    <property type="project" value="UniProtKB-SubCell"/>
</dbReference>
<accession>A0A8J2LLN8</accession>
<evidence type="ECO:0000256" key="1">
    <source>
        <dbReference type="ARBA" id="ARBA00004236"/>
    </source>
</evidence>
<feature type="transmembrane region" description="Helical" evidence="8">
    <location>
        <begin position="6"/>
        <end position="30"/>
    </location>
</feature>
<sequence>MGKAKSLSIVCVICGPILIITVGLIGWIVVPKIIDDRIKDQTRLTNEETREKWENITRPIQLKFYIYNCTNPKGYLTGEKFHFEERGPYVYNEARFKTTEFSNDDSNVSYSQNIFYYFDEKASIGSENDVFNIPNVPLITIPHVAYATYPEEMLGIVRNLMLALVHQVNDGLFKEKVSVRDMLFHGWALHDLYKNGPFPDGLFGLYKDRNGSTDGQYVINTGHESHDNFGKILTWEGQEELSYWYTQGLNRSSSQHYCNKINGSDGSLFPPFITKDSTLRMFNTDICRSIWLTYNSETTFRNIPGYKFTIPSEMFDDPNDNENNRCFCQQQSPKVADQCGKSTSRIFRCKEGAPIVTSNPHFLDGDDELFKPIEITPPQRALHETFLEVEPRSGVLMRASKKIQINVEVQNLPFALFENLDFSGLTESPSVFLPIFWAEELAYMDESSADDLYNQLVKSTRALNIARVVIIVIGGIITFVSAAVLFTALRKNPSVCSWSSFVRIYGLSVNCNIQNAQIRWARSVVFRTHPVKEETRLETNSSTFNKWQNVEVPIVLKLTFFNITNPDAIEKGQPGEKFNLTEVGPFVWVEKRYKEIIAIDDNEDSISYKEYTTYTFSPELSGGRSDQEEIYMVNFPFVAVSTILKKTIYSFANLAINSLVKDGERFVRKVKVAEVMFDGISLNPTYNALVSLSPGGPPEEFSGGKFAFYKSKNNSHDGLYKIKRGIDNHKTFGNILAWEGEAELSWWTDPKLPSYEEQYCNKINGSDGSLFPPFVTKERTMRIFVDDICRSIYLKFNKEMNYQGIDGYQFTIPPVMFEDPTINKDNQCFCTDPGFEMAKYCAAGLVRIFACKSGAPVVVSNPHFLDASDMFRDGVVGMRPEREIHGTQIEVEPRSGLLLRARKRIQFNVEMQPLAGITAFNNVTAPSVVVPLFWAEEEAAINTDDVEELKDTLMKPLKTVKIAQWTVIAVLVVMSCIGGFITAQRLRKSKEVV</sequence>
<reference evidence="9" key="1">
    <citation type="submission" date="2021-06" db="EMBL/GenBank/DDBJ databases">
        <authorList>
            <person name="Hodson N. C."/>
            <person name="Mongue J. A."/>
            <person name="Jaron S. K."/>
        </authorList>
    </citation>
    <scope>NUCLEOTIDE SEQUENCE</scope>
</reference>
<keyword evidence="3" id="KW-1003">Cell membrane</keyword>
<dbReference type="Pfam" id="PF01130">
    <property type="entry name" value="CD36"/>
    <property type="match status" value="2"/>
</dbReference>
<evidence type="ECO:0000313" key="10">
    <source>
        <dbReference type="Proteomes" id="UP000708208"/>
    </source>
</evidence>
<organism evidence="9 10">
    <name type="scientific">Allacma fusca</name>
    <dbReference type="NCBI Taxonomy" id="39272"/>
    <lineage>
        <taxon>Eukaryota</taxon>
        <taxon>Metazoa</taxon>
        <taxon>Ecdysozoa</taxon>
        <taxon>Arthropoda</taxon>
        <taxon>Hexapoda</taxon>
        <taxon>Collembola</taxon>
        <taxon>Symphypleona</taxon>
        <taxon>Sminthuridae</taxon>
        <taxon>Allacma</taxon>
    </lineage>
</organism>
<name>A0A8J2LLN8_9HEXA</name>
<keyword evidence="5 8" id="KW-1133">Transmembrane helix</keyword>
<evidence type="ECO:0000256" key="7">
    <source>
        <dbReference type="ARBA" id="ARBA00023180"/>
    </source>
</evidence>